<organism evidence="1 2">
    <name type="scientific">Arctium lappa</name>
    <name type="common">Greater burdock</name>
    <name type="synonym">Lappa major</name>
    <dbReference type="NCBI Taxonomy" id="4217"/>
    <lineage>
        <taxon>Eukaryota</taxon>
        <taxon>Viridiplantae</taxon>
        <taxon>Streptophyta</taxon>
        <taxon>Embryophyta</taxon>
        <taxon>Tracheophyta</taxon>
        <taxon>Spermatophyta</taxon>
        <taxon>Magnoliopsida</taxon>
        <taxon>eudicotyledons</taxon>
        <taxon>Gunneridae</taxon>
        <taxon>Pentapetalae</taxon>
        <taxon>asterids</taxon>
        <taxon>campanulids</taxon>
        <taxon>Asterales</taxon>
        <taxon>Asteraceae</taxon>
        <taxon>Carduoideae</taxon>
        <taxon>Cardueae</taxon>
        <taxon>Arctiinae</taxon>
        <taxon>Arctium</taxon>
    </lineage>
</organism>
<comment type="caution">
    <text evidence="1">The sequence shown here is derived from an EMBL/GenBank/DDBJ whole genome shotgun (WGS) entry which is preliminary data.</text>
</comment>
<dbReference type="Proteomes" id="UP001055879">
    <property type="component" value="Linkage Group LG12"/>
</dbReference>
<sequence length="90" mass="10129">MKGYRRKNHRERRSEWEKMTLEEEMVLEEESYVVAEATSSSTTGTLVEPIEAVVKESCGCESQEQEVQSSDPSKKDSDACDKVGNDVDVP</sequence>
<evidence type="ECO:0000313" key="1">
    <source>
        <dbReference type="EMBL" id="KAI3685200.1"/>
    </source>
</evidence>
<keyword evidence="2" id="KW-1185">Reference proteome</keyword>
<name>A0ACB8YJF1_ARCLA</name>
<proteinExistence type="predicted"/>
<reference evidence="1 2" key="2">
    <citation type="journal article" date="2022" name="Mol. Ecol. Resour.">
        <title>The genomes of chicory, endive, great burdock and yacon provide insights into Asteraceae paleo-polyploidization history and plant inulin production.</title>
        <authorList>
            <person name="Fan W."/>
            <person name="Wang S."/>
            <person name="Wang H."/>
            <person name="Wang A."/>
            <person name="Jiang F."/>
            <person name="Liu H."/>
            <person name="Zhao H."/>
            <person name="Xu D."/>
            <person name="Zhang Y."/>
        </authorList>
    </citation>
    <scope>NUCLEOTIDE SEQUENCE [LARGE SCALE GENOMIC DNA]</scope>
    <source>
        <strain evidence="2">cv. Niubang</strain>
    </source>
</reference>
<evidence type="ECO:0000313" key="2">
    <source>
        <dbReference type="Proteomes" id="UP001055879"/>
    </source>
</evidence>
<dbReference type="EMBL" id="CM042058">
    <property type="protein sequence ID" value="KAI3685200.1"/>
    <property type="molecule type" value="Genomic_DNA"/>
</dbReference>
<accession>A0ACB8YJF1</accession>
<reference evidence="2" key="1">
    <citation type="journal article" date="2022" name="Mol. Ecol. Resour.">
        <title>The genomes of chicory, endive, great burdock and yacon provide insights into Asteraceae palaeo-polyploidization history and plant inulin production.</title>
        <authorList>
            <person name="Fan W."/>
            <person name="Wang S."/>
            <person name="Wang H."/>
            <person name="Wang A."/>
            <person name="Jiang F."/>
            <person name="Liu H."/>
            <person name="Zhao H."/>
            <person name="Xu D."/>
            <person name="Zhang Y."/>
        </authorList>
    </citation>
    <scope>NUCLEOTIDE SEQUENCE [LARGE SCALE GENOMIC DNA]</scope>
    <source>
        <strain evidence="2">cv. Niubang</strain>
    </source>
</reference>
<protein>
    <submittedName>
        <fullName evidence="1">Uncharacterized protein</fullName>
    </submittedName>
</protein>
<gene>
    <name evidence="1" type="ORF">L6452_34437</name>
</gene>